<dbReference type="VEuPathDB" id="VectorBase:AGAP029090"/>
<dbReference type="EnsemblMetazoa" id="AGAP029090-RA">
    <property type="protein sequence ID" value="AGAP029090-PA"/>
    <property type="gene ID" value="AGAP029090"/>
</dbReference>
<reference evidence="2 3" key="1">
    <citation type="journal article" date="2002" name="Science">
        <title>The genome sequence of the malaria mosquito Anopheles gambiae.</title>
        <authorList>
            <person name="Holt R.A."/>
            <person name="Subramanian G.M."/>
            <person name="Halpern A."/>
            <person name="Sutton G.G."/>
            <person name="Charlab R."/>
            <person name="Nusskern D.R."/>
            <person name="Wincker P."/>
            <person name="Clark A.G."/>
            <person name="Ribeiro J.M."/>
            <person name="Wides R."/>
            <person name="Salzberg S.L."/>
            <person name="Loftus B."/>
            <person name="Yandell M."/>
            <person name="Majoros W.H."/>
            <person name="Rusch D.B."/>
            <person name="Lai Z."/>
            <person name="Kraft C.L."/>
            <person name="Abril J.F."/>
            <person name="Anthouard V."/>
            <person name="Arensburger P."/>
            <person name="Atkinson P.W."/>
            <person name="Baden H."/>
            <person name="de Berardinis V."/>
            <person name="Baldwin D."/>
            <person name="Benes V."/>
            <person name="Biedler J."/>
            <person name="Blass C."/>
            <person name="Bolanos R."/>
            <person name="Boscus D."/>
            <person name="Barnstead M."/>
            <person name="Cai S."/>
            <person name="Center A."/>
            <person name="Chaturverdi K."/>
            <person name="Christophides G.K."/>
            <person name="Chrystal M.A."/>
            <person name="Clamp M."/>
            <person name="Cravchik A."/>
            <person name="Curwen V."/>
            <person name="Dana A."/>
            <person name="Delcher A."/>
            <person name="Dew I."/>
            <person name="Evans C.A."/>
            <person name="Flanigan M."/>
            <person name="Grundschober-Freimoser A."/>
            <person name="Friedli L."/>
            <person name="Gu Z."/>
            <person name="Guan P."/>
            <person name="Guigo R."/>
            <person name="Hillenmeyer M.E."/>
            <person name="Hladun S.L."/>
            <person name="Hogan J.R."/>
            <person name="Hong Y.S."/>
            <person name="Hoover J."/>
            <person name="Jaillon O."/>
            <person name="Ke Z."/>
            <person name="Kodira C."/>
            <person name="Kokoza E."/>
            <person name="Koutsos A."/>
            <person name="Letunic I."/>
            <person name="Levitsky A."/>
            <person name="Liang Y."/>
            <person name="Lin J.J."/>
            <person name="Lobo N.F."/>
            <person name="Lopez J.R."/>
            <person name="Malek J.A."/>
            <person name="McIntosh T.C."/>
            <person name="Meister S."/>
            <person name="Miller J."/>
            <person name="Mobarry C."/>
            <person name="Mongin E."/>
            <person name="Murphy S.D."/>
            <person name="O'Brochta D.A."/>
            <person name="Pfannkoch C."/>
            <person name="Qi R."/>
            <person name="Regier M.A."/>
            <person name="Remington K."/>
            <person name="Shao H."/>
            <person name="Sharakhova M.V."/>
            <person name="Sitter C.D."/>
            <person name="Shetty J."/>
            <person name="Smith T.J."/>
            <person name="Strong R."/>
            <person name="Sun J."/>
            <person name="Thomasova D."/>
            <person name="Ton L.Q."/>
            <person name="Topalis P."/>
            <person name="Tu Z."/>
            <person name="Unger M.F."/>
            <person name="Walenz B."/>
            <person name="Wang A."/>
            <person name="Wang J."/>
            <person name="Wang M."/>
            <person name="Wang X."/>
            <person name="Woodford K.J."/>
            <person name="Wortman J.R."/>
            <person name="Wu M."/>
            <person name="Yao A."/>
            <person name="Zdobnov E.M."/>
            <person name="Zhang H."/>
            <person name="Zhao Q."/>
            <person name="Zhao S."/>
            <person name="Zhu S.C."/>
            <person name="Zhimulev I."/>
            <person name="Coluzzi M."/>
            <person name="della Torre A."/>
            <person name="Roth C.W."/>
            <person name="Louis C."/>
            <person name="Kalush F."/>
            <person name="Mural R.J."/>
            <person name="Myers E.W."/>
            <person name="Adams M.D."/>
            <person name="Smith H.O."/>
            <person name="Broder S."/>
            <person name="Gardner M.J."/>
            <person name="Fraser C.M."/>
            <person name="Birney E."/>
            <person name="Bork P."/>
            <person name="Brey P.T."/>
            <person name="Venter J.C."/>
            <person name="Weissenbach J."/>
            <person name="Kafatos F.C."/>
            <person name="Collins F.H."/>
            <person name="Hoffman S.L."/>
        </authorList>
    </citation>
    <scope>NUCLEOTIDE SEQUENCE [LARGE SCALE GENOMIC DNA]</scope>
    <source>
        <strain evidence="2 3">PEST</strain>
    </source>
</reference>
<dbReference type="EnsemblMetazoa" id="AGAP029081-RA">
    <property type="protein sequence ID" value="AGAP029081-PA"/>
    <property type="gene ID" value="AGAP029081"/>
</dbReference>
<accession>A0A2C9H3W7</accession>
<reference evidence="2" key="2">
    <citation type="journal article" date="2004" name="Trends Parasitol.">
        <title>The Anopheles gambiae genome: an update.</title>
        <authorList>
            <person name="Mongin E."/>
            <person name="Louis C."/>
            <person name="Holt R.A."/>
            <person name="Birney E."/>
            <person name="Collins F.H."/>
        </authorList>
    </citation>
    <scope>NUCLEOTIDE SEQUENCE [LARGE SCALE GENOMIC DNA]</scope>
    <source>
        <strain evidence="2">PEST</strain>
    </source>
</reference>
<evidence type="ECO:0000256" key="1">
    <source>
        <dbReference type="SAM" id="SignalP"/>
    </source>
</evidence>
<keyword evidence="1" id="KW-0732">Signal</keyword>
<dbReference type="EMBL" id="AAAB01008835">
    <property type="status" value="NOT_ANNOTATED_CDS"/>
    <property type="molecule type" value="Genomic_DNA"/>
</dbReference>
<organism evidence="2 3">
    <name type="scientific">Anopheles gambiae</name>
    <name type="common">African malaria mosquito</name>
    <dbReference type="NCBI Taxonomy" id="7165"/>
    <lineage>
        <taxon>Eukaryota</taxon>
        <taxon>Metazoa</taxon>
        <taxon>Ecdysozoa</taxon>
        <taxon>Arthropoda</taxon>
        <taxon>Hexapoda</taxon>
        <taxon>Insecta</taxon>
        <taxon>Pterygota</taxon>
        <taxon>Neoptera</taxon>
        <taxon>Endopterygota</taxon>
        <taxon>Diptera</taxon>
        <taxon>Nematocera</taxon>
        <taxon>Culicoidea</taxon>
        <taxon>Culicidae</taxon>
        <taxon>Anophelinae</taxon>
        <taxon>Anopheles</taxon>
    </lineage>
</organism>
<dbReference type="Proteomes" id="UP000007062">
    <property type="component" value="Chromosome 3R"/>
</dbReference>
<keyword evidence="3" id="KW-1185">Reference proteome</keyword>
<evidence type="ECO:0000313" key="2">
    <source>
        <dbReference type="EnsemblMetazoa" id="AGAP029090-PA"/>
    </source>
</evidence>
<protein>
    <submittedName>
        <fullName evidence="2">Uncharacterized protein</fullName>
    </submittedName>
</protein>
<evidence type="ECO:0000313" key="3">
    <source>
        <dbReference type="Proteomes" id="UP000007062"/>
    </source>
</evidence>
<dbReference type="VEuPathDB" id="VectorBase:AGAP029081"/>
<feature type="signal peptide" evidence="1">
    <location>
        <begin position="1"/>
        <end position="21"/>
    </location>
</feature>
<name>A0A2C9H3W7_ANOGA</name>
<proteinExistence type="predicted"/>
<dbReference type="AlphaFoldDB" id="A0A2C9H3W7"/>
<sequence>MKLVVLIFMFVLLALAGHVSAKQPDSFFPCFDKNGFFVECHPGGITRHE</sequence>
<feature type="chain" id="PRO_5014554304" evidence="1">
    <location>
        <begin position="22"/>
        <end position="49"/>
    </location>
</feature>
<reference evidence="2" key="3">
    <citation type="submission" date="2020-05" db="UniProtKB">
        <authorList>
            <consortium name="EnsemblMetazoa"/>
        </authorList>
    </citation>
    <scope>IDENTIFICATION</scope>
    <source>
        <strain evidence="2">PEST</strain>
    </source>
</reference>